<dbReference type="GO" id="GO:0000287">
    <property type="term" value="F:magnesium ion binding"/>
    <property type="evidence" value="ECO:0007669"/>
    <property type="project" value="UniProtKB-UniRule"/>
</dbReference>
<comment type="pathway">
    <text evidence="4 14 15">Cofactor biosynthesis; riboflavin biosynthesis; 2-hydroxy-3-oxobutyl phosphate from D-ribulose 5-phosphate: step 1/1.</text>
</comment>
<evidence type="ECO:0000256" key="3">
    <source>
        <dbReference type="ARBA" id="ARBA00002284"/>
    </source>
</evidence>
<dbReference type="NCBIfam" id="TIGR00506">
    <property type="entry name" value="ribB"/>
    <property type="match status" value="1"/>
</dbReference>
<dbReference type="STRING" id="889378.Spiaf_1323"/>
<comment type="similarity">
    <text evidence="5">In the N-terminal section; belongs to the DHBP synthase family.</text>
</comment>
<dbReference type="eggNOG" id="COG0108">
    <property type="taxonomic scope" value="Bacteria"/>
</dbReference>
<feature type="binding site" evidence="14">
    <location>
        <position position="48"/>
    </location>
    <ligand>
        <name>Mg(2+)</name>
        <dbReference type="ChEBI" id="CHEBI:18420"/>
        <label>1</label>
    </ligand>
</feature>
<feature type="binding site" evidence="14">
    <location>
        <position position="48"/>
    </location>
    <ligand>
        <name>Mg(2+)</name>
        <dbReference type="ChEBI" id="CHEBI:18420"/>
        <label>2</label>
    </ligand>
</feature>
<feature type="binding site" evidence="14">
    <location>
        <begin position="47"/>
        <end position="48"/>
    </location>
    <ligand>
        <name>D-ribulose 5-phosphate</name>
        <dbReference type="ChEBI" id="CHEBI:58121"/>
    </ligand>
</feature>
<dbReference type="GO" id="GO:0030145">
    <property type="term" value="F:manganese ion binding"/>
    <property type="evidence" value="ECO:0007669"/>
    <property type="project" value="UniProtKB-UniRule"/>
</dbReference>
<feature type="binding site" evidence="14">
    <location>
        <position position="163"/>
    </location>
    <ligand>
        <name>Mg(2+)</name>
        <dbReference type="ChEBI" id="CHEBI:18420"/>
        <label>2</label>
    </ligand>
</feature>
<feature type="binding site" evidence="14">
    <location>
        <position position="52"/>
    </location>
    <ligand>
        <name>D-ribulose 5-phosphate</name>
        <dbReference type="ChEBI" id="CHEBI:58121"/>
    </ligand>
</feature>
<feature type="binding site" evidence="14">
    <location>
        <begin position="160"/>
        <end position="164"/>
    </location>
    <ligand>
        <name>D-ribulose 5-phosphate</name>
        <dbReference type="ChEBI" id="CHEBI:58121"/>
    </ligand>
</feature>
<accession>H9UIQ4</accession>
<dbReference type="GO" id="GO:0009231">
    <property type="term" value="P:riboflavin biosynthetic process"/>
    <property type="evidence" value="ECO:0007669"/>
    <property type="project" value="UniProtKB-UniRule"/>
</dbReference>
<evidence type="ECO:0000256" key="13">
    <source>
        <dbReference type="ARBA" id="ARBA00023239"/>
    </source>
</evidence>
<evidence type="ECO:0000256" key="1">
    <source>
        <dbReference type="ARBA" id="ARBA00000141"/>
    </source>
</evidence>
<dbReference type="EMBL" id="CP003282">
    <property type="protein sequence ID" value="AFG37397.1"/>
    <property type="molecule type" value="Genomic_DNA"/>
</dbReference>
<evidence type="ECO:0000256" key="5">
    <source>
        <dbReference type="ARBA" id="ARBA00005520"/>
    </source>
</evidence>
<comment type="cofactor">
    <cofactor evidence="2">
        <name>Mn(2+)</name>
        <dbReference type="ChEBI" id="CHEBI:29035"/>
    </cofactor>
</comment>
<dbReference type="EC" id="4.1.99.12" evidence="7 14"/>
<keyword evidence="9 14" id="KW-0686">Riboflavin biosynthesis</keyword>
<reference evidence="17" key="1">
    <citation type="journal article" date="2013" name="Stand. Genomic Sci.">
        <title>Complete genome sequence of the halophilic bacterium Spirochaeta africana type strain (Z-7692(T)) from the alkaline Lake Magadi in the East African Rift.</title>
        <authorList>
            <person name="Liolos K."/>
            <person name="Abt B."/>
            <person name="Scheuner C."/>
            <person name="Teshima H."/>
            <person name="Held B."/>
            <person name="Lapidus A."/>
            <person name="Nolan M."/>
            <person name="Lucas S."/>
            <person name="Deshpande S."/>
            <person name="Cheng J.F."/>
            <person name="Tapia R."/>
            <person name="Goodwin L.A."/>
            <person name="Pitluck S."/>
            <person name="Pagani I."/>
            <person name="Ivanova N."/>
            <person name="Mavromatis K."/>
            <person name="Mikhailova N."/>
            <person name="Huntemann M."/>
            <person name="Pati A."/>
            <person name="Chen A."/>
            <person name="Palaniappan K."/>
            <person name="Land M."/>
            <person name="Rohde M."/>
            <person name="Tindall B.J."/>
            <person name="Detter J.C."/>
            <person name="Goker M."/>
            <person name="Bristow J."/>
            <person name="Eisen J.A."/>
            <person name="Markowitz V."/>
            <person name="Hugenholtz P."/>
            <person name="Woyke T."/>
            <person name="Klenk H.P."/>
            <person name="Kyrpides N.C."/>
        </authorList>
    </citation>
    <scope>NUCLEOTIDE SEQUENCE</scope>
    <source>
        <strain evidence="17">ATCC 700263 / DSM 8902 / Z-7692</strain>
    </source>
</reference>
<evidence type="ECO:0000313" key="17">
    <source>
        <dbReference type="Proteomes" id="UP000007383"/>
    </source>
</evidence>
<keyword evidence="12 14" id="KW-0464">Manganese</keyword>
<evidence type="ECO:0000256" key="2">
    <source>
        <dbReference type="ARBA" id="ARBA00001936"/>
    </source>
</evidence>
<evidence type="ECO:0000313" key="16">
    <source>
        <dbReference type="EMBL" id="AFG37397.1"/>
    </source>
</evidence>
<dbReference type="UniPathway" id="UPA00275">
    <property type="reaction ID" value="UER00399"/>
</dbReference>
<keyword evidence="17" id="KW-1185">Reference proteome</keyword>
<comment type="catalytic activity">
    <reaction evidence="1 14 15">
        <text>D-ribulose 5-phosphate = (2S)-2-hydroxy-3-oxobutyl phosphate + formate + H(+)</text>
        <dbReference type="Rhea" id="RHEA:18457"/>
        <dbReference type="ChEBI" id="CHEBI:15378"/>
        <dbReference type="ChEBI" id="CHEBI:15740"/>
        <dbReference type="ChEBI" id="CHEBI:58121"/>
        <dbReference type="ChEBI" id="CHEBI:58830"/>
        <dbReference type="EC" id="4.1.99.12"/>
    </reaction>
</comment>
<dbReference type="InterPro" id="IPR000422">
    <property type="entry name" value="DHBP_synthase_RibB"/>
</dbReference>
<dbReference type="KEGG" id="sfc:Spiaf_1323"/>
<evidence type="ECO:0000256" key="9">
    <source>
        <dbReference type="ARBA" id="ARBA00022619"/>
    </source>
</evidence>
<dbReference type="InterPro" id="IPR017945">
    <property type="entry name" value="DHBP_synth_RibB-like_a/b_dom"/>
</dbReference>
<dbReference type="Pfam" id="PF00926">
    <property type="entry name" value="DHBP_synthase"/>
    <property type="match status" value="1"/>
</dbReference>
<evidence type="ECO:0000256" key="15">
    <source>
        <dbReference type="RuleBase" id="RU003843"/>
    </source>
</evidence>
<keyword evidence="10 14" id="KW-0479">Metal-binding</keyword>
<dbReference type="GO" id="GO:0008686">
    <property type="term" value="F:3,4-dihydroxy-2-butanone-4-phosphate synthase activity"/>
    <property type="evidence" value="ECO:0007669"/>
    <property type="project" value="UniProtKB-UniRule"/>
</dbReference>
<evidence type="ECO:0000256" key="8">
    <source>
        <dbReference type="ARBA" id="ARBA00018836"/>
    </source>
</evidence>
<dbReference type="PATRIC" id="fig|889378.3.peg.1327"/>
<comment type="similarity">
    <text evidence="14 15">Belongs to the DHBP synthase family.</text>
</comment>
<feature type="site" description="Essential for catalytic activity" evidence="14">
    <location>
        <position position="146"/>
    </location>
</feature>
<comment type="cofactor">
    <cofactor evidence="14 15">
        <name>Mg(2+)</name>
        <dbReference type="ChEBI" id="CHEBI:18420"/>
    </cofactor>
    <cofactor evidence="14 15">
        <name>Mn(2+)</name>
        <dbReference type="ChEBI" id="CHEBI:29035"/>
    </cofactor>
    <text evidence="14 15">Binds 2 divalent metal cations per subunit. Magnesium or manganese.</text>
</comment>
<dbReference type="AlphaFoldDB" id="H9UIQ4"/>
<gene>
    <name evidence="14" type="primary">ribB</name>
    <name evidence="16" type="ordered locus">Spiaf_1323</name>
</gene>
<dbReference type="PANTHER" id="PTHR21327:SF18">
    <property type="entry name" value="3,4-DIHYDROXY-2-BUTANONE 4-PHOSPHATE SYNTHASE"/>
    <property type="match status" value="1"/>
</dbReference>
<comment type="function">
    <text evidence="3 14 15">Catalyzes the conversion of D-ribulose 5-phosphate to formate and 3,4-dihydroxy-2-butanone 4-phosphate.</text>
</comment>
<dbReference type="PANTHER" id="PTHR21327">
    <property type="entry name" value="GTP CYCLOHYDROLASE II-RELATED"/>
    <property type="match status" value="1"/>
</dbReference>
<keyword evidence="13 14" id="KW-0456">Lyase</keyword>
<evidence type="ECO:0000256" key="6">
    <source>
        <dbReference type="ARBA" id="ARBA00008976"/>
    </source>
</evidence>
<comment type="subunit">
    <text evidence="14 15">Homodimer.</text>
</comment>
<evidence type="ECO:0000256" key="4">
    <source>
        <dbReference type="ARBA" id="ARBA00004904"/>
    </source>
</evidence>
<organism evidence="16 17">
    <name type="scientific">Spirochaeta africana (strain ATCC 700263 / DSM 8902 / Z-7692)</name>
    <dbReference type="NCBI Taxonomy" id="889378"/>
    <lineage>
        <taxon>Bacteria</taxon>
        <taxon>Pseudomonadati</taxon>
        <taxon>Spirochaetota</taxon>
        <taxon>Spirochaetia</taxon>
        <taxon>Spirochaetales</taxon>
        <taxon>Spirochaetaceae</taxon>
        <taxon>Spirochaeta</taxon>
    </lineage>
</organism>
<evidence type="ECO:0000256" key="12">
    <source>
        <dbReference type="ARBA" id="ARBA00023211"/>
    </source>
</evidence>
<dbReference type="OrthoDB" id="9793111at2"/>
<proteinExistence type="inferred from homology"/>
<dbReference type="RefSeq" id="WP_014455384.1">
    <property type="nucleotide sequence ID" value="NC_017098.1"/>
</dbReference>
<dbReference type="SUPFAM" id="SSF55821">
    <property type="entry name" value="YrdC/RibB"/>
    <property type="match status" value="1"/>
</dbReference>
<dbReference type="Gene3D" id="3.90.870.10">
    <property type="entry name" value="DHBP synthase"/>
    <property type="match status" value="1"/>
</dbReference>
<protein>
    <recommendedName>
        <fullName evidence="8 14">3,4-dihydroxy-2-butanone 4-phosphate synthase</fullName>
        <shortName evidence="14 15">DHBP synthase</shortName>
        <ecNumber evidence="7 14">4.1.99.12</ecNumber>
    </recommendedName>
</protein>
<feature type="site" description="Essential for catalytic activity" evidence="14">
    <location>
        <position position="184"/>
    </location>
</feature>
<evidence type="ECO:0000256" key="10">
    <source>
        <dbReference type="ARBA" id="ARBA00022723"/>
    </source>
</evidence>
<evidence type="ECO:0000256" key="14">
    <source>
        <dbReference type="HAMAP-Rule" id="MF_00180"/>
    </source>
</evidence>
<dbReference type="GO" id="GO:0005829">
    <property type="term" value="C:cytosol"/>
    <property type="evidence" value="ECO:0007669"/>
    <property type="project" value="TreeGrafter"/>
</dbReference>
<sequence length="225" mass="24464">MTKRTGFPAPVLANLDATERNLVERIQHACAYLAAGGIIIVSDDHDRENEGDFVCISELTTPDMVNYLITEGRGLVCQAITPERAAEIQLPLMVRSNTAQHQTNFTISVDYLHGTTTGISTADRAATIRALADPTAQPEDFGRPGHIFPLIAHPEGIAARRGHTEASVCLAELAGYQPNAVICEILNPDGSMARGPQLDRLAEKTGMPFITIEELTRYQTIVQED</sequence>
<evidence type="ECO:0000256" key="11">
    <source>
        <dbReference type="ARBA" id="ARBA00022842"/>
    </source>
</evidence>
<evidence type="ECO:0000256" key="7">
    <source>
        <dbReference type="ARBA" id="ARBA00012153"/>
    </source>
</evidence>
<dbReference type="HAMAP" id="MF_00180">
    <property type="entry name" value="RibB"/>
    <property type="match status" value="1"/>
</dbReference>
<dbReference type="FunFam" id="3.90.870.10:FF:000001">
    <property type="entry name" value="Riboflavin biosynthesis protein RibBA"/>
    <property type="match status" value="1"/>
</dbReference>
<dbReference type="HOGENOM" id="CLU_020273_3_0_12"/>
<comment type="similarity">
    <text evidence="6">In the C-terminal section; belongs to the GTP cyclohydrolase II family.</text>
</comment>
<dbReference type="Proteomes" id="UP000007383">
    <property type="component" value="Chromosome"/>
</dbReference>
<name>H9UIQ4_SPIAZ</name>
<keyword evidence="11 14" id="KW-0460">Magnesium</keyword>